<dbReference type="AlphaFoldDB" id="A0A0A1UGP8"/>
<dbReference type="PROSITE" id="PS50086">
    <property type="entry name" value="TBC_RABGAP"/>
    <property type="match status" value="1"/>
</dbReference>
<dbReference type="EMBL" id="KB206312">
    <property type="protein sequence ID" value="ELP92908.1"/>
    <property type="molecule type" value="Genomic_DNA"/>
</dbReference>
<sequence>MSKSTSEKIIFLASNVSVQNGDMSLIEGSLTITKVHRPNHLRFDFHTDTKHTKIVFAFCFSSDDLTTIHFTYPIQKYTTITFTTKDETKKLPSLFIPRGSDIPSAILNTIIEHSECTVVPKDDTPDVYLVHKRLGSTDDFIVPHAVDLNEIKPVGLKTVMSYSAPDGSFSKESEEDIRKTLYISGVEADARPFVWKLVLEYYPFSSTSLQRAEIDQKKKEQYYKIKSQWQLFEPEQLHNWDTLMKTLNQIEKDVTRTDNNKPIFMNHPENVEKLRSVLKTYAIYNFKVLYGQGMSDLCSLVMNIATEEHEIFWLFKLVMDVISPYYLHDENLRKKSFDEVGQIIKFVNPGLYDYFERTKVEYSFCYKWIVLLFKRDFEPAECLRVWDFFFAYPKRKLYLFFTSAIILEHAKSIVQEQKTFSGMIELLQNLHKKIPAELIFSTDIIFQQFSQLANKEVYADLLK</sequence>
<keyword evidence="4" id="KW-1185">Reference proteome</keyword>
<dbReference type="OrthoDB" id="17936at2759"/>
<dbReference type="GeneID" id="14891899"/>
<dbReference type="Gene3D" id="1.10.472.80">
    <property type="entry name" value="Ypt/Rab-GAP domain of gyp1p, domain 3"/>
    <property type="match status" value="1"/>
</dbReference>
<protein>
    <recommendedName>
        <fullName evidence="2">Rab-GAP TBC domain-containing protein</fullName>
    </recommendedName>
</protein>
<evidence type="ECO:0000256" key="1">
    <source>
        <dbReference type="ARBA" id="ARBA00022468"/>
    </source>
</evidence>
<evidence type="ECO:0000313" key="3">
    <source>
        <dbReference type="EMBL" id="ELP92908.1"/>
    </source>
</evidence>
<gene>
    <name evidence="3" type="ORF">EIN_312800</name>
</gene>
<accession>A0A0A1UGP8</accession>
<proteinExistence type="predicted"/>
<dbReference type="RefSeq" id="XP_004259679.1">
    <property type="nucleotide sequence ID" value="XM_004259631.1"/>
</dbReference>
<dbReference type="InterPro" id="IPR035969">
    <property type="entry name" value="Rab-GAP_TBC_sf"/>
</dbReference>
<name>A0A0A1UGP8_ENTIV</name>
<organism evidence="3 4">
    <name type="scientific">Entamoeba invadens IP1</name>
    <dbReference type="NCBI Taxonomy" id="370355"/>
    <lineage>
        <taxon>Eukaryota</taxon>
        <taxon>Amoebozoa</taxon>
        <taxon>Evosea</taxon>
        <taxon>Archamoebae</taxon>
        <taxon>Mastigamoebida</taxon>
        <taxon>Entamoebidae</taxon>
        <taxon>Entamoeba</taxon>
    </lineage>
</organism>
<dbReference type="PANTHER" id="PTHR22957:SF502">
    <property type="entry name" value="SMALL G PROTEIN SIGNALING MODULATOR 2-RELATED"/>
    <property type="match status" value="1"/>
</dbReference>
<dbReference type="SUPFAM" id="SSF47923">
    <property type="entry name" value="Ypt/Rab-GAP domain of gyp1p"/>
    <property type="match status" value="2"/>
</dbReference>
<dbReference type="SMART" id="SM00164">
    <property type="entry name" value="TBC"/>
    <property type="match status" value="1"/>
</dbReference>
<keyword evidence="1" id="KW-0343">GTPase activation</keyword>
<dbReference type="PANTHER" id="PTHR22957">
    <property type="entry name" value="TBC1 DOMAIN FAMILY MEMBER GTPASE-ACTIVATING PROTEIN"/>
    <property type="match status" value="1"/>
</dbReference>
<dbReference type="VEuPathDB" id="AmoebaDB:EIN_312800"/>
<evidence type="ECO:0000259" key="2">
    <source>
        <dbReference type="PROSITE" id="PS50086"/>
    </source>
</evidence>
<dbReference type="Pfam" id="PF00566">
    <property type="entry name" value="RabGAP-TBC"/>
    <property type="match status" value="1"/>
</dbReference>
<reference evidence="3 4" key="1">
    <citation type="submission" date="2012-10" db="EMBL/GenBank/DDBJ databases">
        <authorList>
            <person name="Zafar N."/>
            <person name="Inman J."/>
            <person name="Hall N."/>
            <person name="Lorenzi H."/>
            <person name="Caler E."/>
        </authorList>
    </citation>
    <scope>NUCLEOTIDE SEQUENCE [LARGE SCALE GENOMIC DNA]</scope>
    <source>
        <strain evidence="3 4">IP1</strain>
    </source>
</reference>
<dbReference type="KEGG" id="eiv:EIN_312800"/>
<feature type="domain" description="Rab-GAP TBC" evidence="2">
    <location>
        <begin position="185"/>
        <end position="393"/>
    </location>
</feature>
<dbReference type="Gene3D" id="1.10.8.270">
    <property type="entry name" value="putative rabgap domain of human tbc1 domain family member 14 like domains"/>
    <property type="match status" value="1"/>
</dbReference>
<dbReference type="InterPro" id="IPR000195">
    <property type="entry name" value="Rab-GAP-TBC_dom"/>
</dbReference>
<dbReference type="GO" id="GO:0005096">
    <property type="term" value="F:GTPase activator activity"/>
    <property type="evidence" value="ECO:0007669"/>
    <property type="project" value="UniProtKB-KW"/>
</dbReference>
<dbReference type="Proteomes" id="UP000014680">
    <property type="component" value="Unassembled WGS sequence"/>
</dbReference>
<evidence type="ECO:0000313" key="4">
    <source>
        <dbReference type="Proteomes" id="UP000014680"/>
    </source>
</evidence>